<evidence type="ECO:0000256" key="17">
    <source>
        <dbReference type="ARBA" id="ARBA00038296"/>
    </source>
</evidence>
<keyword evidence="23" id="KW-1185">Reference proteome</keyword>
<comment type="similarity">
    <text evidence="17">Belongs to the NOD1-NOD2 family.</text>
</comment>
<evidence type="ECO:0000256" key="8">
    <source>
        <dbReference type="ARBA" id="ARBA00022737"/>
    </source>
</evidence>
<keyword evidence="5" id="KW-0963">Cytoplasm</keyword>
<name>A0AAY5KBW9_ESOLU</name>
<keyword evidence="13" id="KW-0472">Membrane</keyword>
<evidence type="ECO:0000256" key="10">
    <source>
        <dbReference type="ARBA" id="ARBA00022840"/>
    </source>
</evidence>
<evidence type="ECO:0000259" key="21">
    <source>
        <dbReference type="PROSITE" id="PS50837"/>
    </source>
</evidence>
<dbReference type="Pfam" id="PF17779">
    <property type="entry name" value="WHD_NOD2"/>
    <property type="match status" value="1"/>
</dbReference>
<dbReference type="InterPro" id="IPR041075">
    <property type="entry name" value="NOD1/2_WH"/>
</dbReference>
<keyword evidence="15" id="KW-0395">Inflammatory response</keyword>
<dbReference type="CDD" id="cd08330">
    <property type="entry name" value="CARD_ASC_NALP1"/>
    <property type="match status" value="1"/>
</dbReference>
<dbReference type="InterPro" id="IPR006574">
    <property type="entry name" value="PRY"/>
</dbReference>
<dbReference type="InterPro" id="IPR033516">
    <property type="entry name" value="CARD8/ASC/NALP1_CARD"/>
</dbReference>
<evidence type="ECO:0000256" key="1">
    <source>
        <dbReference type="ARBA" id="ARBA00004187"/>
    </source>
</evidence>
<keyword evidence="14" id="KW-0564">Palmitate</keyword>
<dbReference type="GO" id="GO:0045087">
    <property type="term" value="P:innate immune response"/>
    <property type="evidence" value="ECO:0007669"/>
    <property type="project" value="UniProtKB-KW"/>
</dbReference>
<dbReference type="PRINTS" id="PR01407">
    <property type="entry name" value="BUTYPHLNCDUF"/>
</dbReference>
<dbReference type="Pfam" id="PF14484">
    <property type="entry name" value="FISNA"/>
    <property type="match status" value="1"/>
</dbReference>
<keyword evidence="10" id="KW-0067">ATP-binding</keyword>
<comment type="subcellular location">
    <subcellularLocation>
        <location evidence="1">Basolateral cell membrane</location>
    </subcellularLocation>
    <subcellularLocation>
        <location evidence="2">Cell membrane</location>
        <topology evidence="2">Lipid-anchor</topology>
    </subcellularLocation>
    <subcellularLocation>
        <location evidence="3">Cytoplasm</location>
        <location evidence="3">Cytosol</location>
    </subcellularLocation>
</comment>
<evidence type="ECO:0000256" key="15">
    <source>
        <dbReference type="ARBA" id="ARBA00023198"/>
    </source>
</evidence>
<dbReference type="SMART" id="SM00589">
    <property type="entry name" value="PRY"/>
    <property type="match status" value="1"/>
</dbReference>
<reference evidence="22" key="3">
    <citation type="submission" date="2025-09" db="UniProtKB">
        <authorList>
            <consortium name="Ensembl"/>
        </authorList>
    </citation>
    <scope>IDENTIFICATION</scope>
</reference>
<dbReference type="GO" id="GO:0006954">
    <property type="term" value="P:inflammatory response"/>
    <property type="evidence" value="ECO:0007669"/>
    <property type="project" value="UniProtKB-KW"/>
</dbReference>
<dbReference type="Pfam" id="PF05729">
    <property type="entry name" value="NACHT"/>
    <property type="match status" value="1"/>
</dbReference>
<dbReference type="PROSITE" id="PS50837">
    <property type="entry name" value="NACHT"/>
    <property type="match status" value="1"/>
</dbReference>
<dbReference type="InterPro" id="IPR007111">
    <property type="entry name" value="NACHT_NTPase"/>
</dbReference>
<dbReference type="SMART" id="SM00449">
    <property type="entry name" value="SPRY"/>
    <property type="match status" value="1"/>
</dbReference>
<evidence type="ECO:0000256" key="4">
    <source>
        <dbReference type="ARBA" id="ARBA00022475"/>
    </source>
</evidence>
<evidence type="ECO:0000256" key="11">
    <source>
        <dbReference type="ARBA" id="ARBA00022843"/>
    </source>
</evidence>
<dbReference type="PROSITE" id="PS50188">
    <property type="entry name" value="B302_SPRY"/>
    <property type="match status" value="1"/>
</dbReference>
<dbReference type="GO" id="GO:0005524">
    <property type="term" value="F:ATP binding"/>
    <property type="evidence" value="ECO:0007669"/>
    <property type="project" value="UniProtKB-KW"/>
</dbReference>
<organism evidence="22 23">
    <name type="scientific">Esox lucius</name>
    <name type="common">Northern pike</name>
    <dbReference type="NCBI Taxonomy" id="8010"/>
    <lineage>
        <taxon>Eukaryota</taxon>
        <taxon>Metazoa</taxon>
        <taxon>Chordata</taxon>
        <taxon>Craniata</taxon>
        <taxon>Vertebrata</taxon>
        <taxon>Euteleostomi</taxon>
        <taxon>Actinopterygii</taxon>
        <taxon>Neopterygii</taxon>
        <taxon>Teleostei</taxon>
        <taxon>Protacanthopterygii</taxon>
        <taxon>Esociformes</taxon>
        <taxon>Esocidae</taxon>
        <taxon>Esox</taxon>
    </lineage>
</organism>
<protein>
    <recommendedName>
        <fullName evidence="24">B30.2/SPRY domain-containing protein</fullName>
    </recommendedName>
</protein>
<keyword evidence="8" id="KW-0677">Repeat</keyword>
<dbReference type="Gene3D" id="2.60.120.920">
    <property type="match status" value="1"/>
</dbReference>
<keyword evidence="4" id="KW-1003">Cell membrane</keyword>
<evidence type="ECO:0000313" key="22">
    <source>
        <dbReference type="Ensembl" id="ENSELUP00000086246.1"/>
    </source>
</evidence>
<keyword evidence="12" id="KW-0391">Immunity</keyword>
<reference evidence="22 23" key="1">
    <citation type="submission" date="2020-02" db="EMBL/GenBank/DDBJ databases">
        <title>Esox lucius (northern pike) genome, fEsoLuc1, primary haplotype.</title>
        <authorList>
            <person name="Myers G."/>
            <person name="Karagic N."/>
            <person name="Meyer A."/>
            <person name="Pippel M."/>
            <person name="Reichard M."/>
            <person name="Winkler S."/>
            <person name="Tracey A."/>
            <person name="Sims Y."/>
            <person name="Howe K."/>
            <person name="Rhie A."/>
            <person name="Formenti G."/>
            <person name="Durbin R."/>
            <person name="Fedrigo O."/>
            <person name="Jarvis E.D."/>
        </authorList>
    </citation>
    <scope>NUCLEOTIDE SEQUENCE [LARGE SCALE GENOMIC DNA]</scope>
</reference>
<sequence length="1320" mass="150969">MGSFLSKRNIEKKNKSNVSSRRTRWRRKEGDSEEKRTDEDSGRRKCGDSKGKIKKVDSEGRRVMGDNVKSGTTYFDQRSTLSCAFSETEKILKETDADFVDRNRNNLIQNVITVMPIADDLLSMGMIHKEIYSNIQALQTTQDKMRMLYKVLESGGVKVKSEFYRILQEKESFLVQKLNGAACKDIFDGQTNNTGLRKVDSIKQRVQYRLKASLKQKFGYVCEGTADKKARLDGIYTQLYITQGESEEVNKEHEVLQIESIEEMPRKETSSEILINCNDIFKPVAEDLDRYSFSSEESLPVEEQKVCRSNKDGIHRKTDKVKLIRTVLTKGIAGIGKTVSVQKLIIDWAAGKANQDVDFICVLPFRELNLIKDDHYSLQGLLNYFHYELQQIEDPNQYLDCKVMFIFDGLDESKLPLNFRQNKMLSDPTQESTVDILLTNLIKGNLLPDSLIWITSRPAAAHQIPREYITKITEVRGFNDIQKEEYFKKNVQDENHARRIISHIKTSRSLQIMCHIPVFCWITARVLQQMLSEDENGDITTLTEMYSHLTLIQTKLKTKYEEEENDFDIIVERNKDIILKLAELAFKQLVMGNVIFYKKDLEECAIDVSEASVYSGICTEILKEEHGLYKRKVYCFVHLSFQEFLAALYVFHCCVTKNIKALVFFTEDVSSELPFHELLKIIVDKALESKNGHLDLFLRFLVGITLESNQSLLQGLLPQTEISSETVDEIKKYLRKPNAEQVSSDRYINLLICLTEMKDDSVHEDIDKFLISGNGSEQLSPTHCSSLANALLMSKCMLDEIDLGKYNTSQLGRRRLMPAMKKCGKAKLIGYKLSMEDYELLASILQSSDSHMTKLYLRPSNLCEDQDLSIVFAALKHPLCKLESLRLGSIKLSDHHCGSLASVIQSADTHLSKLHLLDCELSDVGGRQLFNAQNHPCSKLQTLRLGGLRLSENYKSLAADLQSADSSLRELELRQSILSDFGGSKPFTTVSYPHCKLQILRLNGCFWTEKFYEQLCSALSSNSSNLRELDLSHSELKDTGVNLLSAELGKQNCGLEKLRLSFCRVTEEGCASLASALRSNPSHLRELDLSFNHPGDSGVKLLSDRLEDPQCRLEKLNVDHNEDIWVNPGKLITYACNLTMDPNTAWRYLSLSESDRRVKRFQHEQLCPDHPERFESAEQVLCREGLTGRCYWEVEWSRGEYIGLAYHGIRRKVRGPASLLGFNENSWCLFCCKDYFLAYHNNEETLILADHLQILPQPQRHQSSSQRVGVFLDWSAGTLSFYMVFSDTLTHLHTFQATFTEPLYPGFRFLWPDNSSVCLW</sequence>
<dbReference type="RefSeq" id="XP_034149969.1">
    <property type="nucleotide sequence ID" value="XM_034294078.1"/>
</dbReference>
<dbReference type="Pfam" id="PF13516">
    <property type="entry name" value="LRR_6"/>
    <property type="match status" value="3"/>
</dbReference>
<dbReference type="GeneTree" id="ENSGT01150000286911"/>
<evidence type="ECO:0000256" key="2">
    <source>
        <dbReference type="ARBA" id="ARBA00004193"/>
    </source>
</evidence>
<dbReference type="InterPro" id="IPR003879">
    <property type="entry name" value="Butyrophylin_SPRY"/>
</dbReference>
<feature type="domain" description="NACHT" evidence="21">
    <location>
        <begin position="325"/>
        <end position="460"/>
    </location>
</feature>
<keyword evidence="6" id="KW-0399">Innate immunity</keyword>
<keyword evidence="16" id="KW-0449">Lipoprotein</keyword>
<dbReference type="GO" id="GO:0005829">
    <property type="term" value="C:cytosol"/>
    <property type="evidence" value="ECO:0007669"/>
    <property type="project" value="UniProtKB-SubCell"/>
</dbReference>
<dbReference type="InterPro" id="IPR051261">
    <property type="entry name" value="NLR"/>
</dbReference>
<evidence type="ECO:0008006" key="24">
    <source>
        <dbReference type="Google" id="ProtNLM"/>
    </source>
</evidence>
<dbReference type="InterPro" id="IPR003877">
    <property type="entry name" value="SPRY_dom"/>
</dbReference>
<evidence type="ECO:0000256" key="14">
    <source>
        <dbReference type="ARBA" id="ARBA00023139"/>
    </source>
</evidence>
<dbReference type="InterPro" id="IPR032675">
    <property type="entry name" value="LRR_dom_sf"/>
</dbReference>
<evidence type="ECO:0000313" key="23">
    <source>
        <dbReference type="Proteomes" id="UP000265140"/>
    </source>
</evidence>
<keyword evidence="11" id="KW-0832">Ubl conjugation</keyword>
<dbReference type="Gene3D" id="3.40.50.300">
    <property type="entry name" value="P-loop containing nucleotide triphosphate hydrolases"/>
    <property type="match status" value="1"/>
</dbReference>
<feature type="region of interest" description="Disordered" evidence="18">
    <location>
        <begin position="1"/>
        <end position="53"/>
    </location>
</feature>
<evidence type="ECO:0000256" key="7">
    <source>
        <dbReference type="ARBA" id="ARBA00022614"/>
    </source>
</evidence>
<dbReference type="InterPro" id="IPR029495">
    <property type="entry name" value="NACHT-assoc"/>
</dbReference>
<proteinExistence type="inferred from homology"/>
<evidence type="ECO:0000256" key="3">
    <source>
        <dbReference type="ARBA" id="ARBA00004514"/>
    </source>
</evidence>
<dbReference type="PANTHER" id="PTHR24106">
    <property type="entry name" value="NACHT, LRR AND CARD DOMAINS-CONTAINING"/>
    <property type="match status" value="1"/>
</dbReference>
<feature type="domain" description="CARD" evidence="20">
    <location>
        <begin position="92"/>
        <end position="182"/>
    </location>
</feature>
<dbReference type="CDD" id="cd16040">
    <property type="entry name" value="SPRY_PRY_SNTX"/>
    <property type="match status" value="1"/>
</dbReference>
<dbReference type="InterPro" id="IPR043136">
    <property type="entry name" value="B30.2/SPRY_sf"/>
</dbReference>
<dbReference type="Pfam" id="PF17776">
    <property type="entry name" value="NLRC4_HD2"/>
    <property type="match status" value="1"/>
</dbReference>
<dbReference type="InterPro" id="IPR001611">
    <property type="entry name" value="Leu-rich_rpt"/>
</dbReference>
<dbReference type="Pfam" id="PF00622">
    <property type="entry name" value="SPRY"/>
    <property type="match status" value="1"/>
</dbReference>
<accession>A0AAY5KBW9</accession>
<dbReference type="Gene3D" id="3.80.10.10">
    <property type="entry name" value="Ribonuclease Inhibitor"/>
    <property type="match status" value="2"/>
</dbReference>
<dbReference type="GeneID" id="117594854"/>
<dbReference type="InterPro" id="IPR011029">
    <property type="entry name" value="DEATH-like_dom_sf"/>
</dbReference>
<dbReference type="GO" id="GO:0042981">
    <property type="term" value="P:regulation of apoptotic process"/>
    <property type="evidence" value="ECO:0007669"/>
    <property type="project" value="InterPro"/>
</dbReference>
<keyword evidence="9" id="KW-0547">Nucleotide-binding</keyword>
<evidence type="ECO:0000256" key="13">
    <source>
        <dbReference type="ARBA" id="ARBA00023136"/>
    </source>
</evidence>
<dbReference type="GO" id="GO:0016323">
    <property type="term" value="C:basolateral plasma membrane"/>
    <property type="evidence" value="ECO:0007669"/>
    <property type="project" value="UniProtKB-SubCell"/>
</dbReference>
<dbReference type="PROSITE" id="PS50209">
    <property type="entry name" value="CARD"/>
    <property type="match status" value="1"/>
</dbReference>
<dbReference type="SUPFAM" id="SSF49899">
    <property type="entry name" value="Concanavalin A-like lectins/glucanases"/>
    <property type="match status" value="1"/>
</dbReference>
<dbReference type="SUPFAM" id="SSF47986">
    <property type="entry name" value="DEATH domain"/>
    <property type="match status" value="1"/>
</dbReference>
<dbReference type="InterPro" id="IPR001870">
    <property type="entry name" value="B30.2/SPRY"/>
</dbReference>
<dbReference type="Pfam" id="PF13765">
    <property type="entry name" value="PRY"/>
    <property type="match status" value="1"/>
</dbReference>
<reference evidence="22" key="2">
    <citation type="submission" date="2025-08" db="UniProtKB">
        <authorList>
            <consortium name="Ensembl"/>
        </authorList>
    </citation>
    <scope>IDENTIFICATION</scope>
</reference>
<dbReference type="InterPro" id="IPR013320">
    <property type="entry name" value="ConA-like_dom_sf"/>
</dbReference>
<evidence type="ECO:0000256" key="18">
    <source>
        <dbReference type="SAM" id="MobiDB-lite"/>
    </source>
</evidence>
<dbReference type="InterPro" id="IPR041267">
    <property type="entry name" value="NLRP_HD2"/>
</dbReference>
<dbReference type="Pfam" id="PF00619">
    <property type="entry name" value="CARD"/>
    <property type="match status" value="1"/>
</dbReference>
<evidence type="ECO:0000259" key="19">
    <source>
        <dbReference type="PROSITE" id="PS50188"/>
    </source>
</evidence>
<evidence type="ECO:0000256" key="16">
    <source>
        <dbReference type="ARBA" id="ARBA00023288"/>
    </source>
</evidence>
<dbReference type="SUPFAM" id="SSF52047">
    <property type="entry name" value="RNI-like"/>
    <property type="match status" value="1"/>
</dbReference>
<feature type="domain" description="B30.2/SPRY" evidence="19">
    <location>
        <begin position="1118"/>
        <end position="1320"/>
    </location>
</feature>
<dbReference type="InterPro" id="IPR027417">
    <property type="entry name" value="P-loop_NTPase"/>
</dbReference>
<evidence type="ECO:0000256" key="6">
    <source>
        <dbReference type="ARBA" id="ARBA00022588"/>
    </source>
</evidence>
<dbReference type="SMART" id="SM01288">
    <property type="entry name" value="FISNA"/>
    <property type="match status" value="1"/>
</dbReference>
<keyword evidence="7" id="KW-0433">Leucine-rich repeat</keyword>
<feature type="compositionally biased region" description="Basic and acidic residues" evidence="18">
    <location>
        <begin position="28"/>
        <end position="53"/>
    </location>
</feature>
<dbReference type="InterPro" id="IPR001315">
    <property type="entry name" value="CARD"/>
</dbReference>
<dbReference type="Proteomes" id="UP000265140">
    <property type="component" value="Chromosome 9"/>
</dbReference>
<evidence type="ECO:0000256" key="9">
    <source>
        <dbReference type="ARBA" id="ARBA00022741"/>
    </source>
</evidence>
<evidence type="ECO:0000256" key="5">
    <source>
        <dbReference type="ARBA" id="ARBA00022490"/>
    </source>
</evidence>
<dbReference type="Gene3D" id="1.10.533.10">
    <property type="entry name" value="Death Domain, Fas"/>
    <property type="match status" value="1"/>
</dbReference>
<evidence type="ECO:0000259" key="20">
    <source>
        <dbReference type="PROSITE" id="PS50209"/>
    </source>
</evidence>
<dbReference type="SMART" id="SM00368">
    <property type="entry name" value="LRR_RI"/>
    <property type="match status" value="6"/>
</dbReference>
<dbReference type="Ensembl" id="ENSELUT00000107993.1">
    <property type="protein sequence ID" value="ENSELUP00000086246.1"/>
    <property type="gene ID" value="ENSELUG00000042057.1"/>
</dbReference>
<evidence type="ECO:0000256" key="12">
    <source>
        <dbReference type="ARBA" id="ARBA00022859"/>
    </source>
</evidence>